<feature type="domain" description="Quinolinate phosphoribosyl transferase C-terminal" evidence="13">
    <location>
        <begin position="110"/>
        <end position="281"/>
    </location>
</feature>
<dbReference type="RefSeq" id="XP_003741184.2">
    <property type="nucleotide sequence ID" value="XM_003741136.2"/>
</dbReference>
<dbReference type="Pfam" id="PF01729">
    <property type="entry name" value="QRPTase_C"/>
    <property type="match status" value="1"/>
</dbReference>
<reference evidence="16" key="1">
    <citation type="submission" date="2025-08" db="UniProtKB">
        <authorList>
            <consortium name="RefSeq"/>
        </authorList>
    </citation>
    <scope>IDENTIFICATION</scope>
</reference>
<dbReference type="SUPFAM" id="SSF54675">
    <property type="entry name" value="Nicotinate/Quinolinate PRTase N-terminal domain-like"/>
    <property type="match status" value="1"/>
</dbReference>
<evidence type="ECO:0000256" key="3">
    <source>
        <dbReference type="ARBA" id="ARBA00009400"/>
    </source>
</evidence>
<evidence type="ECO:0000256" key="8">
    <source>
        <dbReference type="ARBA" id="ARBA00022676"/>
    </source>
</evidence>
<evidence type="ECO:0000256" key="5">
    <source>
        <dbReference type="ARBA" id="ARBA00011944"/>
    </source>
</evidence>
<comment type="pathway">
    <text evidence="2 12">Cofactor biosynthesis; NAD(+) biosynthesis; nicotinate D-ribonucleotide from quinolinate: step 1/1.</text>
</comment>
<dbReference type="PANTHER" id="PTHR32179">
    <property type="entry name" value="NICOTINATE-NUCLEOTIDE PYROPHOSPHORYLASE [CARBOXYLATING]"/>
    <property type="match status" value="1"/>
</dbReference>
<dbReference type="GO" id="GO:0004514">
    <property type="term" value="F:nicotinate-nucleotide diphosphorylase (carboxylating) activity"/>
    <property type="evidence" value="ECO:0007669"/>
    <property type="project" value="UniProtKB-EC"/>
</dbReference>
<evidence type="ECO:0000256" key="12">
    <source>
        <dbReference type="PIRNR" id="PIRNR006250"/>
    </source>
</evidence>
<dbReference type="InterPro" id="IPR037128">
    <property type="entry name" value="Quinolinate_PRibosylTase_N_sf"/>
</dbReference>
<evidence type="ECO:0000256" key="6">
    <source>
        <dbReference type="ARBA" id="ARBA00020990"/>
    </source>
</evidence>
<sequence>MAEFLLNVIQLEIMARSWISEDHLGLDASAAVVGDVAITAHLWGNSEGVLAGVPFANVVARELNLNITWLRHEGEWLHPTVKVAEICGPARRVLLAERTVLNTLARASGVATRTRGLREQLTLLNWRGILAGTRRTTPGFRLIEKYSLVIGGADTHRNDLASMVMLNANHIRTAGNVKKAVTIARRVGGFTKKVEVECLSLEDAINAASAGADIVMLQDFVAKELNETTAYLKKEFPRLIIEASGYNLTIDNIKDFALPAVDIISTAQLTQGYSSLEFNLKVDEPHADCDHTNEQ</sequence>
<evidence type="ECO:0000256" key="10">
    <source>
        <dbReference type="ARBA" id="ARBA00033102"/>
    </source>
</evidence>
<dbReference type="Gene3D" id="3.20.20.70">
    <property type="entry name" value="Aldolase class I"/>
    <property type="match status" value="1"/>
</dbReference>
<dbReference type="GO" id="GO:0034213">
    <property type="term" value="P:quinolinate catabolic process"/>
    <property type="evidence" value="ECO:0007669"/>
    <property type="project" value="TreeGrafter"/>
</dbReference>
<dbReference type="InterPro" id="IPR013785">
    <property type="entry name" value="Aldolase_TIM"/>
</dbReference>
<dbReference type="NCBIfam" id="TIGR00078">
    <property type="entry name" value="nadC"/>
    <property type="match status" value="1"/>
</dbReference>
<dbReference type="PIRSF" id="PIRSF006250">
    <property type="entry name" value="NadC_ModD"/>
    <property type="match status" value="1"/>
</dbReference>
<organism evidence="15 16">
    <name type="scientific">Galendromus occidentalis</name>
    <name type="common">western predatory mite</name>
    <dbReference type="NCBI Taxonomy" id="34638"/>
    <lineage>
        <taxon>Eukaryota</taxon>
        <taxon>Metazoa</taxon>
        <taxon>Ecdysozoa</taxon>
        <taxon>Arthropoda</taxon>
        <taxon>Chelicerata</taxon>
        <taxon>Arachnida</taxon>
        <taxon>Acari</taxon>
        <taxon>Parasitiformes</taxon>
        <taxon>Mesostigmata</taxon>
        <taxon>Gamasina</taxon>
        <taxon>Phytoseioidea</taxon>
        <taxon>Phytoseiidae</taxon>
        <taxon>Typhlodrominae</taxon>
        <taxon>Galendromus</taxon>
    </lineage>
</organism>
<evidence type="ECO:0000256" key="11">
    <source>
        <dbReference type="ARBA" id="ARBA00047445"/>
    </source>
</evidence>
<dbReference type="FunFam" id="3.20.20.70:FF:000090">
    <property type="entry name" value="Nicotinate-nucleotide pyrophosphorylase [carboxylating]"/>
    <property type="match status" value="1"/>
</dbReference>
<evidence type="ECO:0000256" key="1">
    <source>
        <dbReference type="ARBA" id="ARBA00003237"/>
    </source>
</evidence>
<dbReference type="InterPro" id="IPR036068">
    <property type="entry name" value="Nicotinate_pribotase-like_C"/>
</dbReference>
<dbReference type="EC" id="2.4.2.19" evidence="5 12"/>
<dbReference type="Pfam" id="PF02749">
    <property type="entry name" value="QRPTase_N"/>
    <property type="match status" value="1"/>
</dbReference>
<dbReference type="GeneID" id="100898350"/>
<proteinExistence type="inferred from homology"/>
<dbReference type="InterPro" id="IPR022412">
    <property type="entry name" value="Quinolinate_PRibosylTrfase_N"/>
</dbReference>
<comment type="similarity">
    <text evidence="3 12">Belongs to the NadC/ModD family.</text>
</comment>
<dbReference type="AlphaFoldDB" id="A0AAJ6QP17"/>
<protein>
    <recommendedName>
        <fullName evidence="6 12">Nicotinate-nucleotide pyrophosphorylase [carboxylating]</fullName>
        <ecNumber evidence="5 12">2.4.2.19</ecNumber>
    </recommendedName>
    <alternativeName>
        <fullName evidence="10 12">Quinolinate phosphoribosyltransferase [decarboxylating]</fullName>
    </alternativeName>
</protein>
<keyword evidence="15" id="KW-1185">Reference proteome</keyword>
<evidence type="ECO:0000256" key="9">
    <source>
        <dbReference type="ARBA" id="ARBA00022679"/>
    </source>
</evidence>
<dbReference type="SUPFAM" id="SSF51690">
    <property type="entry name" value="Nicotinate/Quinolinate PRTase C-terminal domain-like"/>
    <property type="match status" value="1"/>
</dbReference>
<evidence type="ECO:0000256" key="2">
    <source>
        <dbReference type="ARBA" id="ARBA00004893"/>
    </source>
</evidence>
<dbReference type="InterPro" id="IPR002638">
    <property type="entry name" value="Quinolinate_PRibosylTrfase_C"/>
</dbReference>
<evidence type="ECO:0000256" key="4">
    <source>
        <dbReference type="ARBA" id="ARBA00011218"/>
    </source>
</evidence>
<dbReference type="PANTHER" id="PTHR32179:SF3">
    <property type="entry name" value="NICOTINATE-NUCLEOTIDE PYROPHOSPHORYLASE [CARBOXYLATING]"/>
    <property type="match status" value="1"/>
</dbReference>
<evidence type="ECO:0000259" key="13">
    <source>
        <dbReference type="Pfam" id="PF01729"/>
    </source>
</evidence>
<dbReference type="InterPro" id="IPR027277">
    <property type="entry name" value="NadC/ModD"/>
</dbReference>
<comment type="function">
    <text evidence="1 12">Involved in the catabolism of quinolinic acid (QA).</text>
</comment>
<keyword evidence="9 12" id="KW-0808">Transferase</keyword>
<keyword evidence="7 12" id="KW-0662">Pyridine nucleotide biosynthesis</keyword>
<evidence type="ECO:0000256" key="7">
    <source>
        <dbReference type="ARBA" id="ARBA00022642"/>
    </source>
</evidence>
<dbReference type="Proteomes" id="UP000694867">
    <property type="component" value="Unplaced"/>
</dbReference>
<dbReference type="GO" id="GO:0005737">
    <property type="term" value="C:cytoplasm"/>
    <property type="evidence" value="ECO:0007669"/>
    <property type="project" value="TreeGrafter"/>
</dbReference>
<dbReference type="Gene3D" id="3.90.1170.20">
    <property type="entry name" value="Quinolinate phosphoribosyl transferase, N-terminal domain"/>
    <property type="match status" value="1"/>
</dbReference>
<feature type="domain" description="Quinolinate phosphoribosyl transferase N-terminal" evidence="14">
    <location>
        <begin position="33"/>
        <end position="108"/>
    </location>
</feature>
<comment type="subunit">
    <text evidence="4 12">Hexamer formed by 3 homodimers.</text>
</comment>
<name>A0AAJ6QP17_9ACAR</name>
<keyword evidence="8 12" id="KW-0328">Glycosyltransferase</keyword>
<evidence type="ECO:0000259" key="14">
    <source>
        <dbReference type="Pfam" id="PF02749"/>
    </source>
</evidence>
<evidence type="ECO:0000313" key="16">
    <source>
        <dbReference type="RefSeq" id="XP_003741184.2"/>
    </source>
</evidence>
<comment type="catalytic activity">
    <reaction evidence="11 12">
        <text>nicotinate beta-D-ribonucleotide + CO2 + diphosphate = quinolinate + 5-phospho-alpha-D-ribose 1-diphosphate + 2 H(+)</text>
        <dbReference type="Rhea" id="RHEA:12733"/>
        <dbReference type="ChEBI" id="CHEBI:15378"/>
        <dbReference type="ChEBI" id="CHEBI:16526"/>
        <dbReference type="ChEBI" id="CHEBI:29959"/>
        <dbReference type="ChEBI" id="CHEBI:33019"/>
        <dbReference type="ChEBI" id="CHEBI:57502"/>
        <dbReference type="ChEBI" id="CHEBI:58017"/>
        <dbReference type="EC" id="2.4.2.19"/>
    </reaction>
</comment>
<accession>A0AAJ6QP17</accession>
<gene>
    <name evidence="16" type="primary">LOC100898350</name>
</gene>
<dbReference type="InterPro" id="IPR004393">
    <property type="entry name" value="NadC"/>
</dbReference>
<dbReference type="KEGG" id="goe:100898350"/>
<evidence type="ECO:0000313" key="15">
    <source>
        <dbReference type="Proteomes" id="UP000694867"/>
    </source>
</evidence>
<dbReference type="GO" id="GO:0009435">
    <property type="term" value="P:NAD+ biosynthetic process"/>
    <property type="evidence" value="ECO:0007669"/>
    <property type="project" value="InterPro"/>
</dbReference>